<sequence>MKLARAIHFDESDQFVFASPARTGEWCISGGFEFSDWTEGDLVGKARQAFANGWLGLETFGRVTFVAVTQAEASEIEALEIALAQHFVTYYGAPSVEAARPVAREEIFHMGDLCEDHDPNTLLTVVRELSDAGVREAFRVIEADQADLSQFAVHGDAEPLHAHDHGHDHGHGHGDDHGDGPGQGHVHGPGCKH</sequence>
<keyword evidence="3" id="KW-1185">Reference proteome</keyword>
<gene>
    <name evidence="2" type="ORF">ABFB10_08670</name>
</gene>
<dbReference type="RefSeq" id="WP_347166206.1">
    <property type="nucleotide sequence ID" value="NZ_JBDNCH010000002.1"/>
</dbReference>
<dbReference type="Pfam" id="PF20115">
    <property type="entry name" value="DUF6505"/>
    <property type="match status" value="1"/>
</dbReference>
<dbReference type="EMBL" id="JBDNCH010000002">
    <property type="protein sequence ID" value="MEN9061101.1"/>
    <property type="molecule type" value="Genomic_DNA"/>
</dbReference>
<dbReference type="Proteomes" id="UP001428774">
    <property type="component" value="Unassembled WGS sequence"/>
</dbReference>
<evidence type="ECO:0000313" key="3">
    <source>
        <dbReference type="Proteomes" id="UP001428774"/>
    </source>
</evidence>
<feature type="region of interest" description="Disordered" evidence="1">
    <location>
        <begin position="159"/>
        <end position="193"/>
    </location>
</feature>
<evidence type="ECO:0000256" key="1">
    <source>
        <dbReference type="SAM" id="MobiDB-lite"/>
    </source>
</evidence>
<protein>
    <submittedName>
        <fullName evidence="2">DUF6505 family protein</fullName>
    </submittedName>
</protein>
<accession>A0AAW9SKY4</accession>
<dbReference type="AlphaFoldDB" id="A0AAW9SKY4"/>
<proteinExistence type="predicted"/>
<comment type="caution">
    <text evidence="2">The sequence shown here is derived from an EMBL/GenBank/DDBJ whole genome shotgun (WGS) entry which is preliminary data.</text>
</comment>
<dbReference type="InterPro" id="IPR045442">
    <property type="entry name" value="DUF6505"/>
</dbReference>
<feature type="compositionally biased region" description="Basic and acidic residues" evidence="1">
    <location>
        <begin position="159"/>
        <end position="179"/>
    </location>
</feature>
<organism evidence="2 3">
    <name type="scientific">Ponticoccus litoralis</name>
    <dbReference type="NCBI Taxonomy" id="422297"/>
    <lineage>
        <taxon>Bacteria</taxon>
        <taxon>Pseudomonadati</taxon>
        <taxon>Pseudomonadota</taxon>
        <taxon>Alphaproteobacteria</taxon>
        <taxon>Rhodobacterales</taxon>
        <taxon>Roseobacteraceae</taxon>
        <taxon>Ponticoccus</taxon>
    </lineage>
</organism>
<reference evidence="2 3" key="1">
    <citation type="submission" date="2024-05" db="EMBL/GenBank/DDBJ databases">
        <title>Genome sequence of Ponticoccus litoralis KCCM 90028.</title>
        <authorList>
            <person name="Kim J.M."/>
            <person name="Lee J.K."/>
            <person name="Choi B.J."/>
            <person name="Bayburt H."/>
            <person name="Baek J.H."/>
            <person name="Jeon C.O."/>
        </authorList>
    </citation>
    <scope>NUCLEOTIDE SEQUENCE [LARGE SCALE GENOMIC DNA]</scope>
    <source>
        <strain evidence="2 3">KCCM 90028</strain>
    </source>
</reference>
<name>A0AAW9SKY4_9RHOB</name>
<evidence type="ECO:0000313" key="2">
    <source>
        <dbReference type="EMBL" id="MEN9061101.1"/>
    </source>
</evidence>